<feature type="signal peptide" evidence="2">
    <location>
        <begin position="1"/>
        <end position="22"/>
    </location>
</feature>
<evidence type="ECO:0008006" key="5">
    <source>
        <dbReference type="Google" id="ProtNLM"/>
    </source>
</evidence>
<keyword evidence="2" id="KW-0732">Signal</keyword>
<dbReference type="EMBL" id="AUPL01008597">
    <property type="protein sequence ID" value="ESL04808.1"/>
    <property type="molecule type" value="Genomic_DNA"/>
</dbReference>
<proteinExistence type="predicted"/>
<accession>A0A061IRI5</accession>
<organism evidence="3 4">
    <name type="scientific">Trypanosoma rangeli SC58</name>
    <dbReference type="NCBI Taxonomy" id="429131"/>
    <lineage>
        <taxon>Eukaryota</taxon>
        <taxon>Discoba</taxon>
        <taxon>Euglenozoa</taxon>
        <taxon>Kinetoplastea</taxon>
        <taxon>Metakinetoplastina</taxon>
        <taxon>Trypanosomatida</taxon>
        <taxon>Trypanosomatidae</taxon>
        <taxon>Trypanosoma</taxon>
        <taxon>Herpetosoma</taxon>
    </lineage>
</organism>
<protein>
    <recommendedName>
        <fullName evidence="5">Secreted protein</fullName>
    </recommendedName>
</protein>
<evidence type="ECO:0000256" key="1">
    <source>
        <dbReference type="SAM" id="Phobius"/>
    </source>
</evidence>
<evidence type="ECO:0000313" key="4">
    <source>
        <dbReference type="Proteomes" id="UP000031737"/>
    </source>
</evidence>
<evidence type="ECO:0000256" key="2">
    <source>
        <dbReference type="SAM" id="SignalP"/>
    </source>
</evidence>
<dbReference type="PROSITE" id="PS51257">
    <property type="entry name" value="PROKAR_LIPOPROTEIN"/>
    <property type="match status" value="1"/>
</dbReference>
<name>A0A061IRI5_TRYRA</name>
<dbReference type="AlphaFoldDB" id="A0A061IRI5"/>
<keyword evidence="1" id="KW-0472">Membrane</keyword>
<keyword evidence="1" id="KW-0812">Transmembrane</keyword>
<evidence type="ECO:0000313" key="3">
    <source>
        <dbReference type="EMBL" id="ESL04808.1"/>
    </source>
</evidence>
<dbReference type="Proteomes" id="UP000031737">
    <property type="component" value="Unassembled WGS sequence"/>
</dbReference>
<feature type="chain" id="PRO_5001601147" description="Secreted protein" evidence="2">
    <location>
        <begin position="23"/>
        <end position="91"/>
    </location>
</feature>
<gene>
    <name evidence="3" type="ORF">TRSC58_07667</name>
</gene>
<feature type="transmembrane region" description="Helical" evidence="1">
    <location>
        <begin position="37"/>
        <end position="56"/>
    </location>
</feature>
<comment type="caution">
    <text evidence="3">The sequence shown here is derived from an EMBL/GenBank/DDBJ whole genome shotgun (WGS) entry which is preliminary data.</text>
</comment>
<keyword evidence="1" id="KW-1133">Transmembrane helix</keyword>
<feature type="transmembrane region" description="Helical" evidence="1">
    <location>
        <begin position="12"/>
        <end position="31"/>
    </location>
</feature>
<reference evidence="3 4" key="1">
    <citation type="submission" date="2013-07" db="EMBL/GenBank/DDBJ databases">
        <authorList>
            <person name="Stoco P.H."/>
            <person name="Wagner G."/>
            <person name="Gerber A."/>
            <person name="Zaha A."/>
            <person name="Thompson C."/>
            <person name="Bartholomeu D.C."/>
            <person name="Luckemeyer D.D."/>
            <person name="Bahia D."/>
            <person name="Loreto E."/>
            <person name="Prestes E.B."/>
            <person name="Lima F.M."/>
            <person name="Rodrigues-Luiz G."/>
            <person name="Vallejo G.A."/>
            <person name="Filho J.F."/>
            <person name="Monteiro K.M."/>
            <person name="Tyler K.M."/>
            <person name="de Almeida L.G."/>
            <person name="Ortiz M.F."/>
            <person name="Siervo M.A."/>
            <person name="de Moraes M.H."/>
            <person name="Cunha O.L."/>
            <person name="Mendonca-Neto R."/>
            <person name="Silva R."/>
            <person name="Teixeira S.M."/>
            <person name="Murta S.M."/>
            <person name="Sincero T.C."/>
            <person name="Mendes T.A."/>
            <person name="Urmenyi T.P."/>
            <person name="Silva V.G."/>
            <person name="da Rocha W.D."/>
            <person name="Andersson B."/>
            <person name="Romanha A.J."/>
            <person name="Steindel M."/>
            <person name="de Vasconcelos A.T."/>
            <person name="Grisard E.C."/>
        </authorList>
    </citation>
    <scope>NUCLEOTIDE SEQUENCE [LARGE SCALE GENOMIC DNA]</scope>
    <source>
        <strain evidence="3 4">SC58</strain>
    </source>
</reference>
<keyword evidence="4" id="KW-1185">Reference proteome</keyword>
<sequence length="91" mass="10551">MRLPSTLPPRLFFFSLFLFVCACVCFCHFAFRGCTKFCHVFFFGFVSVVVLFWRVVGRNVRRHARQKHTRFQGSKVGVGCLFNCESASQTK</sequence>
<dbReference type="VEuPathDB" id="TriTrypDB:TRSC58_07667"/>